<keyword evidence="3" id="KW-0012">Acyltransferase</keyword>
<dbReference type="GO" id="GO:0006633">
    <property type="term" value="P:fatty acid biosynthetic process"/>
    <property type="evidence" value="ECO:0007669"/>
    <property type="project" value="TreeGrafter"/>
</dbReference>
<dbReference type="PANTHER" id="PTHR42681:SF1">
    <property type="entry name" value="MALONYL-COA-ACYL CARRIER PROTEIN TRANSACYLASE, MITOCHONDRIAL"/>
    <property type="match status" value="1"/>
</dbReference>
<dbReference type="InterPro" id="IPR016036">
    <property type="entry name" value="Malonyl_transacylase_ACP-bd"/>
</dbReference>
<dbReference type="SUPFAM" id="SSF52151">
    <property type="entry name" value="FabD/lysophospholipase-like"/>
    <property type="match status" value="1"/>
</dbReference>
<evidence type="ECO:0000313" key="6">
    <source>
        <dbReference type="EMBL" id="SHG55265.1"/>
    </source>
</evidence>
<dbReference type="EMBL" id="FQVU01000003">
    <property type="protein sequence ID" value="SHG55265.1"/>
    <property type="molecule type" value="Genomic_DNA"/>
</dbReference>
<reference evidence="6 7" key="1">
    <citation type="submission" date="2016-11" db="EMBL/GenBank/DDBJ databases">
        <authorList>
            <person name="Jaros S."/>
            <person name="Januszkiewicz K."/>
            <person name="Wedrychowicz H."/>
        </authorList>
    </citation>
    <scope>NUCLEOTIDE SEQUENCE [LARGE SCALE GENOMIC DNA]</scope>
    <source>
        <strain evidence="6 7">DSM 45627</strain>
    </source>
</reference>
<evidence type="ECO:0000259" key="5">
    <source>
        <dbReference type="SMART" id="SM00827"/>
    </source>
</evidence>
<dbReference type="SMART" id="SM00827">
    <property type="entry name" value="PKS_AT"/>
    <property type="match status" value="1"/>
</dbReference>
<dbReference type="EC" id="2.3.1.39" evidence="1"/>
<dbReference type="SUPFAM" id="SSF55048">
    <property type="entry name" value="Probable ACP-binding domain of malonyl-CoA ACP transacylase"/>
    <property type="match status" value="1"/>
</dbReference>
<dbReference type="InterPro" id="IPR050858">
    <property type="entry name" value="Mal-CoA-ACP_Trans/PKS_FabD"/>
</dbReference>
<protein>
    <recommendedName>
        <fullName evidence="1">[acyl-carrier-protein] S-malonyltransferase</fullName>
        <ecNumber evidence="1">2.3.1.39</ecNumber>
    </recommendedName>
</protein>
<name>A0A1M5KRA0_9ACTN</name>
<gene>
    <name evidence="6" type="ORF">SAMN05443575_2235</name>
</gene>
<dbReference type="GO" id="GO:0004314">
    <property type="term" value="F:[acyl-carrier-protein] S-malonyltransferase activity"/>
    <property type="evidence" value="ECO:0007669"/>
    <property type="project" value="UniProtKB-EC"/>
</dbReference>
<organism evidence="6 7">
    <name type="scientific">Jatrophihabitans endophyticus</name>
    <dbReference type="NCBI Taxonomy" id="1206085"/>
    <lineage>
        <taxon>Bacteria</taxon>
        <taxon>Bacillati</taxon>
        <taxon>Actinomycetota</taxon>
        <taxon>Actinomycetes</taxon>
        <taxon>Jatrophihabitantales</taxon>
        <taxon>Jatrophihabitantaceae</taxon>
        <taxon>Jatrophihabitans</taxon>
    </lineage>
</organism>
<evidence type="ECO:0000256" key="3">
    <source>
        <dbReference type="ARBA" id="ARBA00023315"/>
    </source>
</evidence>
<evidence type="ECO:0000256" key="4">
    <source>
        <dbReference type="ARBA" id="ARBA00048462"/>
    </source>
</evidence>
<dbReference type="Gene3D" id="3.40.366.10">
    <property type="entry name" value="Malonyl-Coenzyme A Acyl Carrier Protein, domain 2"/>
    <property type="match status" value="1"/>
</dbReference>
<dbReference type="Proteomes" id="UP000186132">
    <property type="component" value="Unassembled WGS sequence"/>
</dbReference>
<feature type="domain" description="Malonyl-CoA:ACP transacylase (MAT)" evidence="5">
    <location>
        <begin position="4"/>
        <end position="306"/>
    </location>
</feature>
<keyword evidence="7" id="KW-1185">Reference proteome</keyword>
<dbReference type="InterPro" id="IPR011053">
    <property type="entry name" value="Single_hybrid_motif"/>
</dbReference>
<dbReference type="Gene3D" id="2.40.50.100">
    <property type="match status" value="1"/>
</dbReference>
<dbReference type="AlphaFoldDB" id="A0A1M5KRA0"/>
<evidence type="ECO:0000256" key="2">
    <source>
        <dbReference type="ARBA" id="ARBA00022679"/>
    </source>
</evidence>
<dbReference type="Pfam" id="PF00698">
    <property type="entry name" value="Acyl_transf_1"/>
    <property type="match status" value="1"/>
</dbReference>
<accession>A0A1M5KRA0</accession>
<dbReference type="SUPFAM" id="SSF51230">
    <property type="entry name" value="Single hybrid motif"/>
    <property type="match status" value="1"/>
</dbReference>
<sequence>MIAVFAPGQGAQSPGMLAPWLDLPGVAEELAGFSDATGLDLQRLGTTADADEIKDTAVTQPLLVALGVIAAGRLGLDGGERVVAGHSVGELTAAAVAGALTPVDAVAFAARRGAEMAAACAVTPTGMSAVLGGEADEVVAGIEAAGLTAANRNGAGQIVAAGELDRLERLAAEPPGGARAVRALAVAGAFHTHHMEPAAKALGEYVDTLDVADPRPILLSNADGAAVTTGADLVARLVRQVTLPVRWDLCLRSCADLGVTAVIELAPGGVLTGIAKRELPGVELLAIKSPDDLEKGRALVASRPQHGQGEHTPEFRIVVTPTKGVFTRAGVDEGGQVARGAQLGTIRTNQDEHVIVAPQAGVLAEWLRHDGDIVAAGLPVARLADGSEY</sequence>
<dbReference type="InterPro" id="IPR000089">
    <property type="entry name" value="Biotin_lipoyl"/>
</dbReference>
<dbReference type="GO" id="GO:0005829">
    <property type="term" value="C:cytosol"/>
    <property type="evidence" value="ECO:0007669"/>
    <property type="project" value="TreeGrafter"/>
</dbReference>
<dbReference type="STRING" id="1206085.SAMN05443575_2235"/>
<dbReference type="InterPro" id="IPR014043">
    <property type="entry name" value="Acyl_transferase_dom"/>
</dbReference>
<dbReference type="RefSeq" id="WP_073390119.1">
    <property type="nucleotide sequence ID" value="NZ_FQVU01000003.1"/>
</dbReference>
<dbReference type="Pfam" id="PF00364">
    <property type="entry name" value="Biotin_lipoyl"/>
    <property type="match status" value="1"/>
</dbReference>
<dbReference type="InterPro" id="IPR001227">
    <property type="entry name" value="Ac_transferase_dom_sf"/>
</dbReference>
<evidence type="ECO:0000256" key="1">
    <source>
        <dbReference type="ARBA" id="ARBA00013258"/>
    </source>
</evidence>
<comment type="catalytic activity">
    <reaction evidence="4">
        <text>holo-[ACP] + malonyl-CoA = malonyl-[ACP] + CoA</text>
        <dbReference type="Rhea" id="RHEA:41792"/>
        <dbReference type="Rhea" id="RHEA-COMP:9623"/>
        <dbReference type="Rhea" id="RHEA-COMP:9685"/>
        <dbReference type="ChEBI" id="CHEBI:57287"/>
        <dbReference type="ChEBI" id="CHEBI:57384"/>
        <dbReference type="ChEBI" id="CHEBI:64479"/>
        <dbReference type="ChEBI" id="CHEBI:78449"/>
        <dbReference type="EC" id="2.3.1.39"/>
    </reaction>
</comment>
<keyword evidence="2 6" id="KW-0808">Transferase</keyword>
<proteinExistence type="predicted"/>
<evidence type="ECO:0000313" key="7">
    <source>
        <dbReference type="Proteomes" id="UP000186132"/>
    </source>
</evidence>
<dbReference type="InterPro" id="IPR016035">
    <property type="entry name" value="Acyl_Trfase/lysoPLipase"/>
</dbReference>
<dbReference type="Gene3D" id="3.30.70.250">
    <property type="entry name" value="Malonyl-CoA ACP transacylase, ACP-binding"/>
    <property type="match status" value="1"/>
</dbReference>
<dbReference type="PANTHER" id="PTHR42681">
    <property type="entry name" value="MALONYL-COA-ACYL CARRIER PROTEIN TRANSACYLASE, MITOCHONDRIAL"/>
    <property type="match status" value="1"/>
</dbReference>
<dbReference type="OrthoDB" id="3248271at2"/>